<protein>
    <submittedName>
        <fullName evidence="6">VanW family protein</fullName>
    </submittedName>
</protein>
<name>A0ABT8QRL1_9FIRM</name>
<accession>A0ABT8QRL1</accession>
<dbReference type="EMBL" id="JAMJEV010000011">
    <property type="protein sequence ID" value="MDO0824004.1"/>
    <property type="molecule type" value="Genomic_DNA"/>
</dbReference>
<keyword evidence="1" id="KW-0732">Signal</keyword>
<keyword evidence="4" id="KW-1133">Transmembrane helix</keyword>
<dbReference type="Pfam" id="PF07501">
    <property type="entry name" value="G5"/>
    <property type="match status" value="1"/>
</dbReference>
<feature type="region of interest" description="Disordered" evidence="3">
    <location>
        <begin position="1"/>
        <end position="38"/>
    </location>
</feature>
<dbReference type="PROSITE" id="PS51109">
    <property type="entry name" value="G5"/>
    <property type="match status" value="1"/>
</dbReference>
<dbReference type="PANTHER" id="PTHR35788:SF1">
    <property type="entry name" value="EXPORTED PROTEIN"/>
    <property type="match status" value="1"/>
</dbReference>
<keyword evidence="2" id="KW-0175">Coiled coil</keyword>
<evidence type="ECO:0000256" key="4">
    <source>
        <dbReference type="SAM" id="Phobius"/>
    </source>
</evidence>
<feature type="domain" description="G5" evidence="5">
    <location>
        <begin position="409"/>
        <end position="486"/>
    </location>
</feature>
<organism evidence="6 7">
    <name type="scientific">Desulfosporosinus nitroreducens</name>
    <dbReference type="NCBI Taxonomy" id="2018668"/>
    <lineage>
        <taxon>Bacteria</taxon>
        <taxon>Bacillati</taxon>
        <taxon>Bacillota</taxon>
        <taxon>Clostridia</taxon>
        <taxon>Eubacteriales</taxon>
        <taxon>Desulfitobacteriaceae</taxon>
        <taxon>Desulfosporosinus</taxon>
    </lineage>
</organism>
<feature type="compositionally biased region" description="Basic residues" evidence="3">
    <location>
        <begin position="28"/>
        <end position="38"/>
    </location>
</feature>
<dbReference type="Proteomes" id="UP001176021">
    <property type="component" value="Unassembled WGS sequence"/>
</dbReference>
<evidence type="ECO:0000313" key="6">
    <source>
        <dbReference type="EMBL" id="MDO0824004.1"/>
    </source>
</evidence>
<evidence type="ECO:0000259" key="5">
    <source>
        <dbReference type="PROSITE" id="PS51109"/>
    </source>
</evidence>
<sequence length="486" mass="53388">MGNLEESQNHGLGRKNDDAVSATDSGRRNRGTAKRPRTGLNFKKSKKFYISLGLILTVLVLAALSALLYTWDHHLIAEGVSISDVNVGNMSQDQAKETMEKEIERLMGQNVTLKVDHYSQDLRFEDLGLIVSADSALKEAYEISRNGSIANKLINKLSTSKKGVNLTLSQEWDDEKLLQKLNQNLESFNKPAADASVEISPQNSMIIKKEQVGRVIDTEDLVSKIKDIDVFTKAPEITVKYKEQLPLLTAAQLEDQKITGLLASYTTRFDPAQTARSGNVRLAALAMDKKIIKPGDTLSFNKIVGERTVEAGYKDAYIIVNGKFVPGLAGGICQVSSTLYNTGLLANLAVTQRSNHDLAISYVPLGQDATVAYPDLDLKFNNNTGGYLLVRAKMSNNAVTIELYGKVIPGQEVLISDTIESVIPFVEQRLVDETLAHGESIIKQEGQPGYIVKSFRTIKMNGQVIKTETLKESRYSPLPKIIAVGS</sequence>
<feature type="compositionally biased region" description="Polar residues" evidence="3">
    <location>
        <begin position="1"/>
        <end position="10"/>
    </location>
</feature>
<keyword evidence="4" id="KW-0472">Membrane</keyword>
<keyword evidence="4" id="KW-0812">Transmembrane</keyword>
<dbReference type="RefSeq" id="WP_302049074.1">
    <property type="nucleotide sequence ID" value="NZ_JAMJEV010000011.1"/>
</dbReference>
<feature type="transmembrane region" description="Helical" evidence="4">
    <location>
        <begin position="48"/>
        <end position="71"/>
    </location>
</feature>
<dbReference type="SMART" id="SM01208">
    <property type="entry name" value="G5"/>
    <property type="match status" value="1"/>
</dbReference>
<reference evidence="6" key="1">
    <citation type="submission" date="2022-05" db="EMBL/GenBank/DDBJ databases">
        <title>Expanded diversity of anoxic marine methylotrophy in a Black Sea sulfate reducing microorganism.</title>
        <authorList>
            <person name="Fischer P.Q."/>
            <person name="Stams A.J.M."/>
            <person name="Villanueva L."/>
            <person name="Sousa D.Z."/>
        </authorList>
    </citation>
    <scope>NUCLEOTIDE SEQUENCE</scope>
    <source>
        <strain evidence="6">P130</strain>
    </source>
</reference>
<comment type="caution">
    <text evidence="6">The sequence shown here is derived from an EMBL/GenBank/DDBJ whole genome shotgun (WGS) entry which is preliminary data.</text>
</comment>
<proteinExistence type="predicted"/>
<dbReference type="Pfam" id="PF04294">
    <property type="entry name" value="VanW"/>
    <property type="match status" value="1"/>
</dbReference>
<dbReference type="Gene3D" id="2.20.230.10">
    <property type="entry name" value="Resuscitation-promoting factor rpfb"/>
    <property type="match status" value="1"/>
</dbReference>
<evidence type="ECO:0000313" key="7">
    <source>
        <dbReference type="Proteomes" id="UP001176021"/>
    </source>
</evidence>
<dbReference type="InterPro" id="IPR011098">
    <property type="entry name" value="G5_dom"/>
</dbReference>
<dbReference type="Pfam" id="PF12229">
    <property type="entry name" value="PG_binding_4"/>
    <property type="match status" value="1"/>
</dbReference>
<dbReference type="InterPro" id="IPR007391">
    <property type="entry name" value="Vancomycin_resist_VanW"/>
</dbReference>
<gene>
    <name evidence="6" type="ORF">M8H41_14250</name>
</gene>
<evidence type="ECO:0000256" key="1">
    <source>
        <dbReference type="ARBA" id="ARBA00022729"/>
    </source>
</evidence>
<dbReference type="InterPro" id="IPR022029">
    <property type="entry name" value="YoaR-like_PG-bd"/>
</dbReference>
<dbReference type="InterPro" id="IPR052913">
    <property type="entry name" value="Glycopeptide_resist_protein"/>
</dbReference>
<evidence type="ECO:0000256" key="2">
    <source>
        <dbReference type="SAM" id="Coils"/>
    </source>
</evidence>
<dbReference type="PANTHER" id="PTHR35788">
    <property type="entry name" value="EXPORTED PROTEIN-RELATED"/>
    <property type="match status" value="1"/>
</dbReference>
<feature type="coiled-coil region" evidence="2">
    <location>
        <begin position="89"/>
        <end position="116"/>
    </location>
</feature>
<evidence type="ECO:0000256" key="3">
    <source>
        <dbReference type="SAM" id="MobiDB-lite"/>
    </source>
</evidence>
<keyword evidence="7" id="KW-1185">Reference proteome</keyword>